<sequence length="1220" mass="138790">MPIYMVCMIILYSIENISSTTLDLNDPSRSKFRVIQYTKENVITTIIYPKKNEPITQVNDGQYLLFTPWYFEKIVSVKIIRFKFSKEVLVLVDLENAVTSPEKYFSKGQGPFVPIDIENFELKLECLSNKPKYDPSKIVIPGKGPNAQTRFKQKIKKKLRSKLLKEQRIASHDIINPPEEPPSEIFSEILSDSETDTESGTKSDEPTQQTEKQQEPRELEPETITVELESDEEDHESDLSDIDLLISSDEEIETEKVDKRKLKRDRQRKDKPEPEKTDKNVDIVAQALAEEGIDLEKEIVGREVDKIIEKSKITKETQTDIPTGSIETQTDVLEIEDIDTQTDIKEIEDIDTQTDIKEIEDIDTQTDVPTKESSIQTDVPTGSIETQTDIPTDSIDTQTDIPTDSIDTQTDIQEVENIDTQTDIQEVENIETQTDIQQLEDIGVQTIGNFSDLTEVTKKPEPELHKRKPGRPRKQKSEPELHKRKRGRPRKQKPEPELPKRRPGRPRKQKSEQPELPKRRPGRPRKHKSEPESDHSEQSTQPHPQEQETDDSIKALGPSPEKRPFSFDIYCEDRDAEDELRRRSKRFRSEPLESHEQEDTTDAVVSSGAGAPPPPGDGSEPSDGPGDCPPPEQDQDDAVLVQLNKERILYLEDPGSNKGVNYEHEINDGIPTLIIRAKPHKTITHIFENGLIICEAKKGSKLLSLSAFSYYNEFILVEIIFKTPMASYNRYFRKHGGDWKEVNIKDFEVYYQDLRGNVIMIEEMMVDISLPIDPSKIFSKSSEKNGIITTILMPLPGFFIKQVTNGANIVWSSNFRRCLAITMTSRNGDMPRLLMLEISGPNDGVTEELHFHRIGDKFSLISSKLYDTVVYEESPDYDFESPTKSPQLIETDHSSIFISSKDSISSESTTEQTPFEKFTLDPETIPVEVESDDDEVPIDLTIKQKSKAPESTEQTEPETITLDLLSSHDEEEDSESKTPKSFVEHTEPETITVDLLSSDDEEPIDLSIKHKSKASESHVEHTKPETITVEISSDEEPTQQTETPTQELEPETITVEISSDEEVLDGWTTDGDTDYDYSVGQRDDFILAPLQVINNENCIEGIHKGVPYRTYTPPKGILFDRILSGNQTAWKALEGCGTNYVRLFFVLGIPRFGFFRLINLLDNDTRKIFIIQSQGELWNIVHEVHFLEAFYDLIEPLPSSSSSQESSESSTDTELTQLPQ</sequence>
<feature type="compositionally biased region" description="Basic and acidic residues" evidence="1">
    <location>
        <begin position="975"/>
        <end position="988"/>
    </location>
</feature>
<feature type="compositionally biased region" description="Basic and acidic residues" evidence="1">
    <location>
        <begin position="509"/>
        <end position="518"/>
    </location>
</feature>
<feature type="compositionally biased region" description="Basic and acidic residues" evidence="1">
    <location>
        <begin position="1013"/>
        <end position="1024"/>
    </location>
</feature>
<feature type="compositionally biased region" description="Acidic residues" evidence="1">
    <location>
        <begin position="228"/>
        <end position="241"/>
    </location>
</feature>
<dbReference type="EMBL" id="UIVT01000001">
    <property type="protein sequence ID" value="SVP88742.1"/>
    <property type="molecule type" value="Genomic_DNA"/>
</dbReference>
<feature type="compositionally biased region" description="Basic residues" evidence="1">
    <location>
        <begin position="519"/>
        <end position="528"/>
    </location>
</feature>
<dbReference type="InterPro" id="IPR011695">
    <property type="entry name" value="Tash_PEST_motif"/>
</dbReference>
<feature type="compositionally biased region" description="Polar residues" evidence="1">
    <location>
        <begin position="319"/>
        <end position="331"/>
    </location>
</feature>
<accession>A0A3B0MIN1</accession>
<feature type="compositionally biased region" description="Basic and acidic residues" evidence="1">
    <location>
        <begin position="455"/>
        <end position="464"/>
    </location>
</feature>
<organism evidence="3">
    <name type="scientific">Theileria annulata</name>
    <dbReference type="NCBI Taxonomy" id="5874"/>
    <lineage>
        <taxon>Eukaryota</taxon>
        <taxon>Sar</taxon>
        <taxon>Alveolata</taxon>
        <taxon>Apicomplexa</taxon>
        <taxon>Aconoidasida</taxon>
        <taxon>Piroplasmida</taxon>
        <taxon>Theileriidae</taxon>
        <taxon>Theileria</taxon>
    </lineage>
</organism>
<dbReference type="EMBL" id="UIVS01000001">
    <property type="protein sequence ID" value="SVP89893.1"/>
    <property type="molecule type" value="Genomic_DNA"/>
</dbReference>
<feature type="region of interest" description="Disordered" evidence="1">
    <location>
        <begin position="901"/>
        <end position="937"/>
    </location>
</feature>
<dbReference type="SMART" id="SM00384">
    <property type="entry name" value="AT_hook"/>
    <property type="match status" value="4"/>
</dbReference>
<dbReference type="AlphaFoldDB" id="A0A3B0MIN1"/>
<feature type="compositionally biased region" description="Polar residues" evidence="1">
    <location>
        <begin position="365"/>
        <end position="413"/>
    </location>
</feature>
<feature type="compositionally biased region" description="Low complexity" evidence="1">
    <location>
        <begin position="1038"/>
        <end position="1050"/>
    </location>
</feature>
<feature type="compositionally biased region" description="Basic residues" evidence="1">
    <location>
        <begin position="465"/>
        <end position="474"/>
    </location>
</feature>
<feature type="compositionally biased region" description="Basic and acidic residues" evidence="1">
    <location>
        <begin position="267"/>
        <end position="281"/>
    </location>
</feature>
<feature type="compositionally biased region" description="Low complexity" evidence="1">
    <location>
        <begin position="1199"/>
        <end position="1210"/>
    </location>
</feature>
<feature type="region of interest" description="Disordered" evidence="1">
    <location>
        <begin position="965"/>
        <end position="1050"/>
    </location>
</feature>
<protein>
    <submittedName>
        <fullName evidence="3">Tashat3 protein</fullName>
    </submittedName>
</protein>
<feature type="region of interest" description="Disordered" evidence="1">
    <location>
        <begin position="449"/>
        <end position="635"/>
    </location>
</feature>
<feature type="compositionally biased region" description="Basic and acidic residues" evidence="1">
    <location>
        <begin position="587"/>
        <end position="598"/>
    </location>
</feature>
<feature type="region of interest" description="Disordered" evidence="1">
    <location>
        <begin position="1198"/>
        <end position="1220"/>
    </location>
</feature>
<feature type="region of interest" description="Disordered" evidence="1">
    <location>
        <begin position="315"/>
        <end position="334"/>
    </location>
</feature>
<evidence type="ECO:0000313" key="3">
    <source>
        <dbReference type="EMBL" id="SVP89893.1"/>
    </source>
</evidence>
<feature type="compositionally biased region" description="Basic residues" evidence="1">
    <location>
        <begin position="482"/>
        <end position="491"/>
    </location>
</feature>
<evidence type="ECO:0000256" key="1">
    <source>
        <dbReference type="SAM" id="MobiDB-lite"/>
    </source>
</evidence>
<name>A0A3B0MIN1_THEAN</name>
<evidence type="ECO:0000313" key="2">
    <source>
        <dbReference type="EMBL" id="SVP88742.1"/>
    </source>
</evidence>
<dbReference type="PRINTS" id="PR00929">
    <property type="entry name" value="ATHOOK"/>
</dbReference>
<feature type="region of interest" description="Disordered" evidence="1">
    <location>
        <begin position="192"/>
        <end position="282"/>
    </location>
</feature>
<feature type="region of interest" description="Disordered" evidence="1">
    <location>
        <begin position="344"/>
        <end position="413"/>
    </location>
</feature>
<proteinExistence type="predicted"/>
<feature type="compositionally biased region" description="Low complexity" evidence="1">
    <location>
        <begin position="617"/>
        <end position="626"/>
    </location>
</feature>
<dbReference type="Pfam" id="PF07708">
    <property type="entry name" value="Tash_PEST"/>
    <property type="match status" value="4"/>
</dbReference>
<dbReference type="VEuPathDB" id="PiroplasmaDB:TA20095"/>
<reference evidence="3" key="1">
    <citation type="submission" date="2018-07" db="EMBL/GenBank/DDBJ databases">
        <authorList>
            <person name="Quirk P.G."/>
            <person name="Krulwich T.A."/>
        </authorList>
    </citation>
    <scope>NUCLEOTIDE SEQUENCE</scope>
    <source>
        <strain evidence="3">Anand</strain>
    </source>
</reference>
<gene>
    <name evidence="2" type="ORF">TAT_000059800</name>
    <name evidence="3" type="ORF">TAV_000059500</name>
</gene>
<dbReference type="GO" id="GO:0003677">
    <property type="term" value="F:DNA binding"/>
    <property type="evidence" value="ECO:0007669"/>
    <property type="project" value="InterPro"/>
</dbReference>
<dbReference type="InterPro" id="IPR017956">
    <property type="entry name" value="AT_hook_DNA-bd_motif"/>
</dbReference>